<organism evidence="1 2">
    <name type="scientific">Parvibaculum lavamentivorans (strain DS-1 / DSM 13023 / NCIMB 13966)</name>
    <dbReference type="NCBI Taxonomy" id="402881"/>
    <lineage>
        <taxon>Bacteria</taxon>
        <taxon>Pseudomonadati</taxon>
        <taxon>Pseudomonadota</taxon>
        <taxon>Alphaproteobacteria</taxon>
        <taxon>Hyphomicrobiales</taxon>
        <taxon>Parvibaculaceae</taxon>
        <taxon>Parvibaculum</taxon>
    </lineage>
</organism>
<name>A7HVM9_PARL1</name>
<dbReference type="AlphaFoldDB" id="A7HVM9"/>
<dbReference type="OrthoDB" id="7872036at2"/>
<keyword evidence="2" id="KW-1185">Reference proteome</keyword>
<dbReference type="EMBL" id="CP000774">
    <property type="protein sequence ID" value="ABS63962.1"/>
    <property type="molecule type" value="Genomic_DNA"/>
</dbReference>
<proteinExistence type="predicted"/>
<reference evidence="1 2" key="1">
    <citation type="journal article" date="2011" name="Stand. Genomic Sci.">
        <title>Complete genome sequence of Parvibaculum lavamentivorans type strain (DS-1(T)).</title>
        <authorList>
            <person name="Schleheck D."/>
            <person name="Weiss M."/>
            <person name="Pitluck S."/>
            <person name="Bruce D."/>
            <person name="Land M.L."/>
            <person name="Han S."/>
            <person name="Saunders E."/>
            <person name="Tapia R."/>
            <person name="Detter C."/>
            <person name="Brettin T."/>
            <person name="Han J."/>
            <person name="Woyke T."/>
            <person name="Goodwin L."/>
            <person name="Pennacchio L."/>
            <person name="Nolan M."/>
            <person name="Cook A.M."/>
            <person name="Kjelleberg S."/>
            <person name="Thomas T."/>
        </authorList>
    </citation>
    <scope>NUCLEOTIDE SEQUENCE [LARGE SCALE GENOMIC DNA]</scope>
    <source>
        <strain evidence="2">DS-1 / DSM 13023 / NCIMB 13966</strain>
    </source>
</reference>
<dbReference type="KEGG" id="pla:Plav_2350"/>
<evidence type="ECO:0000313" key="1">
    <source>
        <dbReference type="EMBL" id="ABS63962.1"/>
    </source>
</evidence>
<gene>
    <name evidence="1" type="ordered locus">Plav_2350</name>
</gene>
<evidence type="ECO:0008006" key="3">
    <source>
        <dbReference type="Google" id="ProtNLM"/>
    </source>
</evidence>
<dbReference type="RefSeq" id="WP_012111269.1">
    <property type="nucleotide sequence ID" value="NC_009719.1"/>
</dbReference>
<protein>
    <recommendedName>
        <fullName evidence="3">TniQ protein</fullName>
    </recommendedName>
</protein>
<accession>A7HVM9</accession>
<evidence type="ECO:0000313" key="2">
    <source>
        <dbReference type="Proteomes" id="UP000006377"/>
    </source>
</evidence>
<dbReference type="HOGENOM" id="CLU_458455_0_0_5"/>
<dbReference type="eggNOG" id="COG2963">
    <property type="taxonomic scope" value="Bacteria"/>
</dbReference>
<dbReference type="Proteomes" id="UP000006377">
    <property type="component" value="Chromosome"/>
</dbReference>
<sequence length="595" mass="66314">MTHPKFVVPVSPLPGESLAGVVARAAHENLFTNPANIFLHLNMPVVRLGSIATRYAGNCDELASLIGSSPADLRPLFYKRMDRCISGFGAEIEFLGSHLALRCRESKTRRLSPASLRVSAYHRVAWELRFLHWCPESFEYLLGECTMCSKSFGWHKLAGVHICENCGGDVREQTSECVAEHDRDTARLLSDLVLNREAATRIRASLHEDLRHLVDVDLLCLAVMLASGFEWSPKMVHKALYDMNRATAPSLEMWRVGFERIRDWPDSAYEIVWKQLETPREDAGYGMMEELGPVGLHLMPANADLAKVLRKMVSDSYLQKGVVALRPIGNSAQWRRPGWLPSSEAKKKHKLTDWTIDQALRSPEVRRISHEGGERSPTLLHETDLLTWVEKLKAALDAPTAMKRIGIPEHALWELLESGHLKLLTSEDRILTPRKGFIETKSVQDLGDRLFSRCSPTTGDESLVPLREAIASSSCPVPPWVAAIDAILKGTLNAWRHDAPSSTYVDALLVLPDQFEAKIGRGTVLPEFREAPVLMTYNDAAVLLRTSPEVIVQLAWAQKIDTESGGPGRRAVRRSVYAYATKYPNAAKALAASKV</sequence>
<dbReference type="STRING" id="402881.Plav_2350"/>